<evidence type="ECO:0008006" key="4">
    <source>
        <dbReference type="Google" id="ProtNLM"/>
    </source>
</evidence>
<organism evidence="2 3">
    <name type="scientific">Hyphococcus luteus</name>
    <dbReference type="NCBI Taxonomy" id="2058213"/>
    <lineage>
        <taxon>Bacteria</taxon>
        <taxon>Pseudomonadati</taxon>
        <taxon>Pseudomonadota</taxon>
        <taxon>Alphaproteobacteria</taxon>
        <taxon>Parvularculales</taxon>
        <taxon>Parvularculaceae</taxon>
        <taxon>Hyphococcus</taxon>
    </lineage>
</organism>
<dbReference type="EMBL" id="PJCH01000001">
    <property type="protein sequence ID" value="PQA89456.1"/>
    <property type="molecule type" value="Genomic_DNA"/>
</dbReference>
<dbReference type="RefSeq" id="WP_104828158.1">
    <property type="nucleotide sequence ID" value="NZ_PJCH01000001.1"/>
</dbReference>
<accession>A0A2S7KAB2</accession>
<comment type="caution">
    <text evidence="2">The sequence shown here is derived from an EMBL/GenBank/DDBJ whole genome shotgun (WGS) entry which is preliminary data.</text>
</comment>
<sequence>MPTPPPAGESEPPLPPLYDPHWPDFPPVIVPPVYIPPGEEPPCDEDNPDDDECDEPEEPEEPPVDAPEPGTAFILGLAGLVYWRFRPAGRRSA</sequence>
<proteinExistence type="predicted"/>
<evidence type="ECO:0000256" key="1">
    <source>
        <dbReference type="SAM" id="MobiDB-lite"/>
    </source>
</evidence>
<protein>
    <recommendedName>
        <fullName evidence="4">PEP-CTERM protein-sorting domain-containing protein</fullName>
    </recommendedName>
</protein>
<feature type="compositionally biased region" description="Acidic residues" evidence="1">
    <location>
        <begin position="41"/>
        <end position="63"/>
    </location>
</feature>
<feature type="compositionally biased region" description="Pro residues" evidence="1">
    <location>
        <begin position="1"/>
        <end position="40"/>
    </location>
</feature>
<name>A0A2S7KAB2_9PROT</name>
<reference evidence="2 3" key="1">
    <citation type="submission" date="2017-12" db="EMBL/GenBank/DDBJ databases">
        <authorList>
            <person name="Hurst M.R.H."/>
        </authorList>
    </citation>
    <scope>NUCLEOTIDE SEQUENCE [LARGE SCALE GENOMIC DNA]</scope>
    <source>
        <strain evidence="2 3">SY-3-19</strain>
    </source>
</reference>
<dbReference type="Proteomes" id="UP000239504">
    <property type="component" value="Unassembled WGS sequence"/>
</dbReference>
<evidence type="ECO:0000313" key="2">
    <source>
        <dbReference type="EMBL" id="PQA89456.1"/>
    </source>
</evidence>
<evidence type="ECO:0000313" key="3">
    <source>
        <dbReference type="Proteomes" id="UP000239504"/>
    </source>
</evidence>
<feature type="region of interest" description="Disordered" evidence="1">
    <location>
        <begin position="1"/>
        <end position="70"/>
    </location>
</feature>
<gene>
    <name evidence="2" type="ORF">CW354_00865</name>
</gene>
<dbReference type="AlphaFoldDB" id="A0A2S7KAB2"/>
<keyword evidence="3" id="KW-1185">Reference proteome</keyword>